<proteinExistence type="predicted"/>
<dbReference type="PANTHER" id="PTHR24074">
    <property type="entry name" value="CO-CHAPERONE PROTEIN DJLA"/>
    <property type="match status" value="1"/>
</dbReference>
<dbReference type="PROSITE" id="PS50076">
    <property type="entry name" value="DNAJ_2"/>
    <property type="match status" value="1"/>
</dbReference>
<feature type="region of interest" description="Disordered" evidence="2">
    <location>
        <begin position="68"/>
        <end position="93"/>
    </location>
</feature>
<dbReference type="Gene3D" id="1.10.287.110">
    <property type="entry name" value="DnaJ domain"/>
    <property type="match status" value="1"/>
</dbReference>
<dbReference type="Pfam" id="PF00226">
    <property type="entry name" value="DnaJ"/>
    <property type="match status" value="1"/>
</dbReference>
<dbReference type="SUPFAM" id="SSF46565">
    <property type="entry name" value="Chaperone J-domain"/>
    <property type="match status" value="1"/>
</dbReference>
<dbReference type="SUPFAM" id="SSF48452">
    <property type="entry name" value="TPR-like"/>
    <property type="match status" value="1"/>
</dbReference>
<dbReference type="PRINTS" id="PR00625">
    <property type="entry name" value="JDOMAIN"/>
</dbReference>
<dbReference type="STRING" id="1618023.UH38_01275"/>
<evidence type="ECO:0000256" key="1">
    <source>
        <dbReference type="PROSITE-ProRule" id="PRU00339"/>
    </source>
</evidence>
<feature type="repeat" description="TPR" evidence="1">
    <location>
        <begin position="143"/>
        <end position="176"/>
    </location>
</feature>
<dbReference type="Proteomes" id="UP000032452">
    <property type="component" value="Unassembled WGS sequence"/>
</dbReference>
<name>A0A0D8ZXE7_9CYAN</name>
<dbReference type="OrthoDB" id="9779889at2"/>
<dbReference type="InterPro" id="IPR019734">
    <property type="entry name" value="TPR_rpt"/>
</dbReference>
<keyword evidence="5" id="KW-1185">Reference proteome</keyword>
<sequence>MDIADCYHLLELKSGATLVEIKASYRRLARQYHPDINPSNAAKEKFIALSDAYKLLLSTVQPSLERSVESQEKVTQSAKTKVTRKDPYPQSPPLSVAEQKLKNDYHQQLQQLWKYKKFVKAIALVEALAQRLPYDLEVKSWQAIAYQRYGSQLVDQRQLDKARIFLKKALNTDPHNRQLWSEVERDFRRLERLW</sequence>
<evidence type="ECO:0000259" key="3">
    <source>
        <dbReference type="PROSITE" id="PS50076"/>
    </source>
</evidence>
<comment type="caution">
    <text evidence="4">The sequence shown here is derived from an EMBL/GenBank/DDBJ whole genome shotgun (WGS) entry which is preliminary data.</text>
</comment>
<accession>A0A0D8ZXE7</accession>
<dbReference type="InterPro" id="IPR050817">
    <property type="entry name" value="DjlA_DnaK_co-chaperone"/>
</dbReference>
<dbReference type="InterPro" id="IPR001623">
    <property type="entry name" value="DnaJ_domain"/>
</dbReference>
<dbReference type="AlphaFoldDB" id="A0A0D8ZXE7"/>
<dbReference type="SMART" id="SM00271">
    <property type="entry name" value="DnaJ"/>
    <property type="match status" value="1"/>
</dbReference>
<dbReference type="Gene3D" id="1.25.40.10">
    <property type="entry name" value="Tetratricopeptide repeat domain"/>
    <property type="match status" value="1"/>
</dbReference>
<dbReference type="PATRIC" id="fig|1618023.3.peg.1490"/>
<evidence type="ECO:0000313" key="4">
    <source>
        <dbReference type="EMBL" id="KJH73435.1"/>
    </source>
</evidence>
<protein>
    <submittedName>
        <fullName evidence="4">Molecular chaperone DnaJ</fullName>
    </submittedName>
</protein>
<dbReference type="PROSITE" id="PS50005">
    <property type="entry name" value="TPR"/>
    <property type="match status" value="1"/>
</dbReference>
<dbReference type="CDD" id="cd06257">
    <property type="entry name" value="DnaJ"/>
    <property type="match status" value="1"/>
</dbReference>
<dbReference type="InterPro" id="IPR036869">
    <property type="entry name" value="J_dom_sf"/>
</dbReference>
<evidence type="ECO:0000313" key="5">
    <source>
        <dbReference type="Proteomes" id="UP000032452"/>
    </source>
</evidence>
<feature type="domain" description="J" evidence="3">
    <location>
        <begin position="5"/>
        <end position="73"/>
    </location>
</feature>
<dbReference type="EMBL" id="JYON01000001">
    <property type="protein sequence ID" value="KJH73435.1"/>
    <property type="molecule type" value="Genomic_DNA"/>
</dbReference>
<dbReference type="InterPro" id="IPR011990">
    <property type="entry name" value="TPR-like_helical_dom_sf"/>
</dbReference>
<organism evidence="4 5">
    <name type="scientific">Aliterella atlantica CENA595</name>
    <dbReference type="NCBI Taxonomy" id="1618023"/>
    <lineage>
        <taxon>Bacteria</taxon>
        <taxon>Bacillati</taxon>
        <taxon>Cyanobacteriota</taxon>
        <taxon>Cyanophyceae</taxon>
        <taxon>Chroococcidiopsidales</taxon>
        <taxon>Aliterellaceae</taxon>
        <taxon>Aliterella</taxon>
    </lineage>
</organism>
<keyword evidence="1" id="KW-0802">TPR repeat</keyword>
<evidence type="ECO:0000256" key="2">
    <source>
        <dbReference type="SAM" id="MobiDB-lite"/>
    </source>
</evidence>
<reference evidence="4 5" key="1">
    <citation type="submission" date="2015-02" db="EMBL/GenBank/DDBJ databases">
        <title>Draft genome of a novel marine cyanobacterium (Chroococcales) isolated from South Atlantic Ocean.</title>
        <authorList>
            <person name="Rigonato J."/>
            <person name="Alvarenga D.O."/>
            <person name="Branco L.H."/>
            <person name="Varani A.M."/>
            <person name="Brandini F.P."/>
            <person name="Fiore M.F."/>
        </authorList>
    </citation>
    <scope>NUCLEOTIDE SEQUENCE [LARGE SCALE GENOMIC DNA]</scope>
    <source>
        <strain evidence="4 5">CENA595</strain>
    </source>
</reference>
<dbReference type="RefSeq" id="WP_045052783.1">
    <property type="nucleotide sequence ID" value="NZ_CAWMDP010000017.1"/>
</dbReference>
<gene>
    <name evidence="4" type="ORF">UH38_01275</name>
</gene>